<dbReference type="AlphaFoldDB" id="A0A9W6XD98"/>
<protein>
    <submittedName>
        <fullName evidence="2">Unnamed protein product</fullName>
    </submittedName>
</protein>
<feature type="compositionally biased region" description="Low complexity" evidence="1">
    <location>
        <begin position="79"/>
        <end position="99"/>
    </location>
</feature>
<evidence type="ECO:0000313" key="2">
    <source>
        <dbReference type="EMBL" id="GMF36238.1"/>
    </source>
</evidence>
<dbReference type="OrthoDB" id="126986at2759"/>
<evidence type="ECO:0000313" key="3">
    <source>
        <dbReference type="Proteomes" id="UP001165121"/>
    </source>
</evidence>
<dbReference type="EMBL" id="BSXT01000921">
    <property type="protein sequence ID" value="GMF36238.1"/>
    <property type="molecule type" value="Genomic_DNA"/>
</dbReference>
<reference evidence="2" key="1">
    <citation type="submission" date="2023-04" db="EMBL/GenBank/DDBJ databases">
        <title>Phytophthora fragariaefolia NBRC 109709.</title>
        <authorList>
            <person name="Ichikawa N."/>
            <person name="Sato H."/>
            <person name="Tonouchi N."/>
        </authorList>
    </citation>
    <scope>NUCLEOTIDE SEQUENCE</scope>
    <source>
        <strain evidence="2">NBRC 109709</strain>
    </source>
</reference>
<sequence length="437" mass="48666">MASSRPPTGTPLPASPEASDSDISLGEDGLPAMDEDVARFLGLKVRPKRPRSPSLSADPTQPTAPSLPTTPAPVDPVEESAASAPAAPEESAASVPAASEELDVSSPTVEVVDVPMFPSELLDAADDDEIRQARRRLRRGDETSDWHPELPAAAARHRSSNQRNHYDASALFDPGCKYALLRLLDVHGEAPHRCYLVQWKGRPLQLSWVWMEQLEEHKVMMEQVDQWKESGENEPFMAYFKRHFAGDTASESGLCFMDALRAACFHLGQPGLVTVEMWDAFEKVHTRALTYGVKRQDVTAFFQFLQHSNVPLDYEQLRVNLLEGSVPKIARLEQFSRTLPLGTYLVSAGEDIIGHCFVVVVRIPNPDDPADPGPVAALDGYKEDVDPPVALEPLSNLGWVEYVRWMARVEFLSSFQCRYGKRKSKSQKKREKRLKQQ</sequence>
<proteinExistence type="predicted"/>
<name>A0A9W6XD98_9STRA</name>
<feature type="region of interest" description="Disordered" evidence="1">
    <location>
        <begin position="136"/>
        <end position="161"/>
    </location>
</feature>
<gene>
    <name evidence="2" type="ORF">Pfra01_000982700</name>
</gene>
<accession>A0A9W6XD98</accession>
<dbReference type="Proteomes" id="UP001165121">
    <property type="component" value="Unassembled WGS sequence"/>
</dbReference>
<feature type="compositionally biased region" description="Basic and acidic residues" evidence="1">
    <location>
        <begin position="139"/>
        <end position="148"/>
    </location>
</feature>
<comment type="caution">
    <text evidence="2">The sequence shown here is derived from an EMBL/GenBank/DDBJ whole genome shotgun (WGS) entry which is preliminary data.</text>
</comment>
<organism evidence="2 3">
    <name type="scientific">Phytophthora fragariaefolia</name>
    <dbReference type="NCBI Taxonomy" id="1490495"/>
    <lineage>
        <taxon>Eukaryota</taxon>
        <taxon>Sar</taxon>
        <taxon>Stramenopiles</taxon>
        <taxon>Oomycota</taxon>
        <taxon>Peronosporomycetes</taxon>
        <taxon>Peronosporales</taxon>
        <taxon>Peronosporaceae</taxon>
        <taxon>Phytophthora</taxon>
    </lineage>
</organism>
<keyword evidence="3" id="KW-1185">Reference proteome</keyword>
<feature type="region of interest" description="Disordered" evidence="1">
    <location>
        <begin position="1"/>
        <end position="109"/>
    </location>
</feature>
<evidence type="ECO:0000256" key="1">
    <source>
        <dbReference type="SAM" id="MobiDB-lite"/>
    </source>
</evidence>